<evidence type="ECO:0000313" key="2">
    <source>
        <dbReference type="Proteomes" id="UP000582090"/>
    </source>
</evidence>
<organism evidence="1 2">
    <name type="scientific">Rhizobium metallidurans</name>
    <dbReference type="NCBI Taxonomy" id="1265931"/>
    <lineage>
        <taxon>Bacteria</taxon>
        <taxon>Pseudomonadati</taxon>
        <taxon>Pseudomonadota</taxon>
        <taxon>Alphaproteobacteria</taxon>
        <taxon>Hyphomicrobiales</taxon>
        <taxon>Rhizobiaceae</taxon>
        <taxon>Rhizobium/Agrobacterium group</taxon>
        <taxon>Rhizobium</taxon>
    </lineage>
</organism>
<proteinExistence type="predicted"/>
<dbReference type="Gene3D" id="3.40.50.1820">
    <property type="entry name" value="alpha/beta hydrolase"/>
    <property type="match status" value="1"/>
</dbReference>
<dbReference type="SUPFAM" id="SSF53474">
    <property type="entry name" value="alpha/beta-Hydrolases"/>
    <property type="match status" value="1"/>
</dbReference>
<dbReference type="Proteomes" id="UP000582090">
    <property type="component" value="Unassembled WGS sequence"/>
</dbReference>
<protein>
    <submittedName>
        <fullName evidence="1">Pimeloyl-ACP methyl ester carboxylesterase</fullName>
    </submittedName>
</protein>
<dbReference type="AlphaFoldDB" id="A0A7W6GBJ8"/>
<dbReference type="RefSeq" id="WP_183901323.1">
    <property type="nucleotide sequence ID" value="NZ_JACIDW010000012.1"/>
</dbReference>
<dbReference type="EMBL" id="JACIDW010000012">
    <property type="protein sequence ID" value="MBB3965783.1"/>
    <property type="molecule type" value="Genomic_DNA"/>
</dbReference>
<keyword evidence="2" id="KW-1185">Reference proteome</keyword>
<accession>A0A7W6GBJ8</accession>
<sequence>MTEVKLDDADVGAADVDYKKQLGVDDRGLVDTAVNAIKGGAGKIADKLDPLTEQYAGLFKTGLRTPVIRKPTDYGMAFEETWFPSMDGVPLEAWFIPAASDRLLIINHPMTCNRYGFPGHLPEYNGYFGGFEVNFLPELRHLHDAGYNILTYDLRNCGRSGQGNGGISGLGLLECRDVVGSVRHAKAHPVMGKMRTGLFSRCMGGNSTIIAMSKWPDEFQHIEVLALLNVVSGPTFIECGADNLGLDPHEAAKRLDQRCRETTGFSLFDFRPQDYGKGVTVPTFMAQLRRDFLIHGEKDGQEIFDSLATEQKELLWIEQSNQRFYAYNHFGQHPERLVGWFDKHMGTGSTPSPRAAGV</sequence>
<evidence type="ECO:0000313" key="1">
    <source>
        <dbReference type="EMBL" id="MBB3965783.1"/>
    </source>
</evidence>
<gene>
    <name evidence="1" type="ORF">GGQ67_003462</name>
</gene>
<reference evidence="1 2" key="1">
    <citation type="submission" date="2020-08" db="EMBL/GenBank/DDBJ databases">
        <title>Genomic Encyclopedia of Type Strains, Phase IV (KMG-IV): sequencing the most valuable type-strain genomes for metagenomic binning, comparative biology and taxonomic classification.</title>
        <authorList>
            <person name="Goeker M."/>
        </authorList>
    </citation>
    <scope>NUCLEOTIDE SEQUENCE [LARGE SCALE GENOMIC DNA]</scope>
    <source>
        <strain evidence="1 2">DSM 26575</strain>
    </source>
</reference>
<dbReference type="InterPro" id="IPR029058">
    <property type="entry name" value="AB_hydrolase_fold"/>
</dbReference>
<comment type="caution">
    <text evidence="1">The sequence shown here is derived from an EMBL/GenBank/DDBJ whole genome shotgun (WGS) entry which is preliminary data.</text>
</comment>
<name>A0A7W6GBJ8_9HYPH</name>